<evidence type="ECO:0000313" key="10">
    <source>
        <dbReference type="Proteomes" id="UP000189728"/>
    </source>
</evidence>
<dbReference type="InterPro" id="IPR011990">
    <property type="entry name" value="TPR-like_helical_dom_sf"/>
</dbReference>
<dbReference type="Proteomes" id="UP000189728">
    <property type="component" value="Unassembled WGS sequence"/>
</dbReference>
<dbReference type="InterPro" id="IPR006597">
    <property type="entry name" value="Sel1-like"/>
</dbReference>
<comment type="caution">
    <text evidence="9">The sequence shown here is derived from an EMBL/GenBank/DDBJ whole genome shotgun (WGS) entry which is preliminary data.</text>
</comment>
<evidence type="ECO:0000256" key="4">
    <source>
        <dbReference type="ARBA" id="ARBA00022737"/>
    </source>
</evidence>
<dbReference type="AlphaFoldDB" id="A0AAX0LD44"/>
<dbReference type="InterPro" id="IPR040239">
    <property type="entry name" value="HcpB-like"/>
</dbReference>
<evidence type="ECO:0000256" key="2">
    <source>
        <dbReference type="ARBA" id="ARBA00008486"/>
    </source>
</evidence>
<keyword evidence="6" id="KW-0802">TPR repeat</keyword>
<comment type="catalytic activity">
    <reaction evidence="1">
        <text>a beta-lactam + H2O = a substituted beta-amino acid</text>
        <dbReference type="Rhea" id="RHEA:20401"/>
        <dbReference type="ChEBI" id="CHEBI:15377"/>
        <dbReference type="ChEBI" id="CHEBI:35627"/>
        <dbReference type="ChEBI" id="CHEBI:140347"/>
        <dbReference type="EC" id="3.5.2.6"/>
    </reaction>
</comment>
<dbReference type="GO" id="GO:0008800">
    <property type="term" value="F:beta-lactamase activity"/>
    <property type="evidence" value="ECO:0007669"/>
    <property type="project" value="UniProtKB-EC"/>
</dbReference>
<evidence type="ECO:0000256" key="6">
    <source>
        <dbReference type="ARBA" id="ARBA00022803"/>
    </source>
</evidence>
<protein>
    <recommendedName>
        <fullName evidence="3">beta-lactamase</fullName>
        <ecNumber evidence="3">3.5.2.6</ecNumber>
    </recommendedName>
</protein>
<keyword evidence="7" id="KW-1015">Disulfide bond</keyword>
<dbReference type="PANTHER" id="PTHR13891:SF1">
    <property type="entry name" value="CYTOCHROME C OXIDASE ASSEMBLY FACTOR 7"/>
    <property type="match status" value="1"/>
</dbReference>
<name>A0AAX0LD44_9BACT</name>
<sequence>MEVLYYDGQGVKQSYTKAKEYYVKSCDFNDGLSCHNLGVLYQNGYGDVKRPHTKAKEYFSKASNLELDPDCKNIRF</sequence>
<comment type="similarity">
    <text evidence="2">Belongs to the hcp beta-lactamase family.</text>
</comment>
<evidence type="ECO:0000313" key="9">
    <source>
        <dbReference type="EMBL" id="OPA82054.1"/>
    </source>
</evidence>
<keyword evidence="4" id="KW-0677">Repeat</keyword>
<evidence type="ECO:0000256" key="7">
    <source>
        <dbReference type="ARBA" id="ARBA00023157"/>
    </source>
</evidence>
<organism evidence="9 10">
    <name type="scientific">Campylobacter pinnipediorum subsp. pinnipediorum</name>
    <dbReference type="NCBI Taxonomy" id="1660067"/>
    <lineage>
        <taxon>Bacteria</taxon>
        <taxon>Pseudomonadati</taxon>
        <taxon>Campylobacterota</taxon>
        <taxon>Epsilonproteobacteria</taxon>
        <taxon>Campylobacterales</taxon>
        <taxon>Campylobacteraceae</taxon>
        <taxon>Campylobacter</taxon>
    </lineage>
</organism>
<proteinExistence type="inferred from homology"/>
<evidence type="ECO:0000256" key="8">
    <source>
        <dbReference type="ARBA" id="ARBA00023251"/>
    </source>
</evidence>
<dbReference type="GO" id="GO:0046677">
    <property type="term" value="P:response to antibiotic"/>
    <property type="evidence" value="ECO:0007669"/>
    <property type="project" value="UniProtKB-KW"/>
</dbReference>
<dbReference type="Pfam" id="PF08238">
    <property type="entry name" value="Sel1"/>
    <property type="match status" value="2"/>
</dbReference>
<dbReference type="SUPFAM" id="SSF81901">
    <property type="entry name" value="HCP-like"/>
    <property type="match status" value="1"/>
</dbReference>
<keyword evidence="8" id="KW-0046">Antibiotic resistance</keyword>
<dbReference type="EMBL" id="MCRK01000005">
    <property type="protein sequence ID" value="OPA82054.1"/>
    <property type="molecule type" value="Genomic_DNA"/>
</dbReference>
<dbReference type="Gene3D" id="1.25.40.10">
    <property type="entry name" value="Tetratricopeptide repeat domain"/>
    <property type="match status" value="1"/>
</dbReference>
<dbReference type="EC" id="3.5.2.6" evidence="3"/>
<dbReference type="PANTHER" id="PTHR13891">
    <property type="entry name" value="CYTOCHROME C OXIDASE ASSEMBLY FACTOR 7"/>
    <property type="match status" value="1"/>
</dbReference>
<reference evidence="9 10" key="1">
    <citation type="submission" date="2016-08" db="EMBL/GenBank/DDBJ databases">
        <title>Campylobacter species from sea mammals.</title>
        <authorList>
            <person name="Gilbert M.J."/>
            <person name="Byrne B.A."/>
            <person name="Zomer A.L."/>
            <person name="Wagenaar J.A."/>
        </authorList>
    </citation>
    <scope>NUCLEOTIDE SEQUENCE [LARGE SCALE GENOMIC DNA]</scope>
    <source>
        <strain evidence="9 10">1105248</strain>
    </source>
</reference>
<evidence type="ECO:0000256" key="3">
    <source>
        <dbReference type="ARBA" id="ARBA00012865"/>
    </source>
</evidence>
<keyword evidence="5" id="KW-0378">Hydrolase</keyword>
<evidence type="ECO:0000256" key="5">
    <source>
        <dbReference type="ARBA" id="ARBA00022801"/>
    </source>
</evidence>
<evidence type="ECO:0000256" key="1">
    <source>
        <dbReference type="ARBA" id="ARBA00001526"/>
    </source>
</evidence>
<dbReference type="SMART" id="SM00671">
    <property type="entry name" value="SEL1"/>
    <property type="match status" value="2"/>
</dbReference>
<gene>
    <name evidence="9" type="ORF">BFG04_07815</name>
</gene>
<accession>A0AAX0LD44</accession>